<dbReference type="Gene3D" id="3.40.190.290">
    <property type="match status" value="1"/>
</dbReference>
<evidence type="ECO:0000256" key="3">
    <source>
        <dbReference type="ARBA" id="ARBA00023125"/>
    </source>
</evidence>
<evidence type="ECO:0000313" key="6">
    <source>
        <dbReference type="EMBL" id="ALP94769.1"/>
    </source>
</evidence>
<keyword evidence="2" id="KW-0805">Transcription regulation</keyword>
<dbReference type="PATRIC" id="fig|1297617.4.peg.2450"/>
<dbReference type="EMBL" id="CP011307">
    <property type="protein sequence ID" value="ALP94769.1"/>
    <property type="molecule type" value="Genomic_DNA"/>
</dbReference>
<dbReference type="SUPFAM" id="SSF53850">
    <property type="entry name" value="Periplasmic binding protein-like II"/>
    <property type="match status" value="1"/>
</dbReference>
<sequence length="297" mass="34276">MELLQLYYFKVLAEREHLTRTAESLMVAAPSLSATISRLENELGVKLFDRVGRNIRLNENGRILQRYVNEIFDALQNAKTELKDAGVRRDNCFTVASTAESLWTRAIHKFLETYPDILVQHTAIKLDDLNQHMTSSKYDFIVTALRDLDCGEWDYEVLYHDWPVLVFNSSHRFHGRKTLDLLEAKNEPFVALSQGYSSRRWFDEICAASGFKPNVVVECDYQLRTEMLRANYGIGFSSVLGIASNILSTFEYAKLSQPLVPRTQVIAWHKGRKLSVAARQFRSFLIKYMKQYQNTEG</sequence>
<dbReference type="GO" id="GO:0005829">
    <property type="term" value="C:cytosol"/>
    <property type="evidence" value="ECO:0007669"/>
    <property type="project" value="TreeGrafter"/>
</dbReference>
<organism evidence="6 7">
    <name type="scientific">Intestinimonas butyriciproducens</name>
    <dbReference type="NCBI Taxonomy" id="1297617"/>
    <lineage>
        <taxon>Bacteria</taxon>
        <taxon>Bacillati</taxon>
        <taxon>Bacillota</taxon>
        <taxon>Clostridia</taxon>
        <taxon>Eubacteriales</taxon>
        <taxon>Intestinimonas</taxon>
    </lineage>
</organism>
<dbReference type="PANTHER" id="PTHR30419:SF28">
    <property type="entry name" value="HTH-TYPE TRANSCRIPTIONAL REGULATOR BSDA"/>
    <property type="match status" value="1"/>
</dbReference>
<evidence type="ECO:0000313" key="7">
    <source>
        <dbReference type="Proteomes" id="UP000064844"/>
    </source>
</evidence>
<dbReference type="GO" id="GO:0003677">
    <property type="term" value="F:DNA binding"/>
    <property type="evidence" value="ECO:0007669"/>
    <property type="project" value="UniProtKB-KW"/>
</dbReference>
<dbReference type="Pfam" id="PF00126">
    <property type="entry name" value="HTH_1"/>
    <property type="match status" value="1"/>
</dbReference>
<dbReference type="Proteomes" id="UP000064844">
    <property type="component" value="Chromosome"/>
</dbReference>
<name>A0A0S2W5Y2_9FIRM</name>
<comment type="similarity">
    <text evidence="1">Belongs to the LysR transcriptional regulatory family.</text>
</comment>
<dbReference type="InterPro" id="IPR000847">
    <property type="entry name" value="LysR_HTH_N"/>
</dbReference>
<dbReference type="InterPro" id="IPR036388">
    <property type="entry name" value="WH-like_DNA-bd_sf"/>
</dbReference>
<dbReference type="SUPFAM" id="SSF46785">
    <property type="entry name" value="Winged helix' DNA-binding domain"/>
    <property type="match status" value="1"/>
</dbReference>
<dbReference type="CDD" id="cd05466">
    <property type="entry name" value="PBP2_LTTR_substrate"/>
    <property type="match status" value="1"/>
</dbReference>
<dbReference type="RefSeq" id="WP_058118137.1">
    <property type="nucleotide sequence ID" value="NZ_CALICV010000023.1"/>
</dbReference>
<dbReference type="eggNOG" id="COG0583">
    <property type="taxonomic scope" value="Bacteria"/>
</dbReference>
<keyword evidence="7" id="KW-1185">Reference proteome</keyword>
<reference evidence="6 7" key="1">
    <citation type="journal article" date="2015" name="Nat. Commun.">
        <title>Production of butyrate from lysine and the Amadori product fructoselysine by a human gut commensal.</title>
        <authorList>
            <person name="Bui T.P."/>
            <person name="Ritari J."/>
            <person name="Boeren S."/>
            <person name="de Waard P."/>
            <person name="Plugge C.M."/>
            <person name="de Vos W.M."/>
        </authorList>
    </citation>
    <scope>NUCLEOTIDE SEQUENCE [LARGE SCALE GENOMIC DNA]</scope>
    <source>
        <strain evidence="6 7">AF211</strain>
    </source>
</reference>
<dbReference type="PANTHER" id="PTHR30419">
    <property type="entry name" value="HTH-TYPE TRANSCRIPTIONAL REGULATOR YBHD"/>
    <property type="match status" value="1"/>
</dbReference>
<proteinExistence type="inferred from homology"/>
<feature type="domain" description="HTH lysR-type" evidence="5">
    <location>
        <begin position="1"/>
        <end position="58"/>
    </location>
</feature>
<dbReference type="Gene3D" id="1.10.10.10">
    <property type="entry name" value="Winged helix-like DNA-binding domain superfamily/Winged helix DNA-binding domain"/>
    <property type="match status" value="1"/>
</dbReference>
<dbReference type="KEGG" id="ibu:IB211_02378"/>
<reference evidence="7" key="2">
    <citation type="submission" date="2015-04" db="EMBL/GenBank/DDBJ databases">
        <title>A butyrogenic pathway from the amino acid lysine in a human gut commensal.</title>
        <authorList>
            <person name="de Vos W.M."/>
            <person name="Bui N.T.P."/>
            <person name="Plugge C.M."/>
            <person name="Ritari J."/>
        </authorList>
    </citation>
    <scope>NUCLEOTIDE SEQUENCE [LARGE SCALE GENOMIC DNA]</scope>
    <source>
        <strain evidence="7">AF211</strain>
    </source>
</reference>
<dbReference type="AlphaFoldDB" id="A0A0S2W5Y2"/>
<evidence type="ECO:0000256" key="1">
    <source>
        <dbReference type="ARBA" id="ARBA00009437"/>
    </source>
</evidence>
<gene>
    <name evidence="6" type="ORF">IB211_02378</name>
</gene>
<evidence type="ECO:0000256" key="4">
    <source>
        <dbReference type="ARBA" id="ARBA00023163"/>
    </source>
</evidence>
<dbReference type="STRING" id="1297617.IB211_02378"/>
<dbReference type="InterPro" id="IPR005119">
    <property type="entry name" value="LysR_subst-bd"/>
</dbReference>
<dbReference type="GO" id="GO:0003700">
    <property type="term" value="F:DNA-binding transcription factor activity"/>
    <property type="evidence" value="ECO:0007669"/>
    <property type="project" value="InterPro"/>
</dbReference>
<keyword evidence="4" id="KW-0804">Transcription</keyword>
<evidence type="ECO:0000256" key="2">
    <source>
        <dbReference type="ARBA" id="ARBA00023015"/>
    </source>
</evidence>
<dbReference type="PROSITE" id="PS50931">
    <property type="entry name" value="HTH_LYSR"/>
    <property type="match status" value="1"/>
</dbReference>
<keyword evidence="3" id="KW-0238">DNA-binding</keyword>
<dbReference type="Pfam" id="PF03466">
    <property type="entry name" value="LysR_substrate"/>
    <property type="match status" value="1"/>
</dbReference>
<evidence type="ECO:0000259" key="5">
    <source>
        <dbReference type="PROSITE" id="PS50931"/>
    </source>
</evidence>
<protein>
    <submittedName>
        <fullName evidence="6">Transcriptional regulator, LysR family</fullName>
    </submittedName>
</protein>
<dbReference type="PRINTS" id="PR00039">
    <property type="entry name" value="HTHLYSR"/>
</dbReference>
<accession>A0A0S2W5Y2</accession>
<dbReference type="FunFam" id="1.10.10.10:FF:000001">
    <property type="entry name" value="LysR family transcriptional regulator"/>
    <property type="match status" value="1"/>
</dbReference>
<dbReference type="InterPro" id="IPR036390">
    <property type="entry name" value="WH_DNA-bd_sf"/>
</dbReference>
<dbReference type="InterPro" id="IPR050950">
    <property type="entry name" value="HTH-type_LysR_regulators"/>
</dbReference>